<feature type="transmembrane region" description="Helical" evidence="1">
    <location>
        <begin position="15"/>
        <end position="36"/>
    </location>
</feature>
<dbReference type="AlphaFoldDB" id="A0A6M3IU08"/>
<gene>
    <name evidence="2" type="ORF">MM415B01106_0012</name>
</gene>
<sequence length="67" mass="7664">MSWQLAKWIIESGEHAAFVLSLVFNALLAGVVIALWRKMTATQDKVTGLLIELTKEMDRRYWAEKGK</sequence>
<name>A0A6M3IU08_9ZZZZ</name>
<proteinExistence type="predicted"/>
<organism evidence="2">
    <name type="scientific">viral metagenome</name>
    <dbReference type="NCBI Taxonomy" id="1070528"/>
    <lineage>
        <taxon>unclassified sequences</taxon>
        <taxon>metagenomes</taxon>
        <taxon>organismal metagenomes</taxon>
    </lineage>
</organism>
<accession>A0A6M3IU08</accession>
<evidence type="ECO:0000313" key="2">
    <source>
        <dbReference type="EMBL" id="QJA60505.1"/>
    </source>
</evidence>
<keyword evidence="1" id="KW-0472">Membrane</keyword>
<reference evidence="2" key="1">
    <citation type="submission" date="2020-03" db="EMBL/GenBank/DDBJ databases">
        <title>The deep terrestrial virosphere.</title>
        <authorList>
            <person name="Holmfeldt K."/>
            <person name="Nilsson E."/>
            <person name="Simone D."/>
            <person name="Lopez-Fernandez M."/>
            <person name="Wu X."/>
            <person name="de Brujin I."/>
            <person name="Lundin D."/>
            <person name="Andersson A."/>
            <person name="Bertilsson S."/>
            <person name="Dopson M."/>
        </authorList>
    </citation>
    <scope>NUCLEOTIDE SEQUENCE</scope>
    <source>
        <strain evidence="2">MM415B01106</strain>
    </source>
</reference>
<protein>
    <submittedName>
        <fullName evidence="2">Uncharacterized protein</fullName>
    </submittedName>
</protein>
<keyword evidence="1" id="KW-1133">Transmembrane helix</keyword>
<evidence type="ECO:0000256" key="1">
    <source>
        <dbReference type="SAM" id="Phobius"/>
    </source>
</evidence>
<keyword evidence="1" id="KW-0812">Transmembrane</keyword>
<dbReference type="EMBL" id="MT141411">
    <property type="protein sequence ID" value="QJA60505.1"/>
    <property type="molecule type" value="Genomic_DNA"/>
</dbReference>